<accession>A0ACB8ERX5</accession>
<keyword evidence="1" id="KW-0378">Hydrolase</keyword>
<dbReference type="Proteomes" id="UP000827872">
    <property type="component" value="Linkage Group LG07"/>
</dbReference>
<keyword evidence="1" id="KW-0645">Protease</keyword>
<sequence>MLFALDYGVKWKKRRNVKQSWIHQWMELIVTLESGVKLENVPVKCLSLDIWKGNGVRGVLVAELATLESAVDSVDALEKPCALFCSPNGKDQRILVTEKVMDGTSCGPQNLDICANGRCQKFGCDGILGSLAWEDHCGVCNGDGKSCRVIKGDFNHTRGTGYVEALVIPAGARRIKVVEEKPAHSYLDHMWQKSKNDSAKKEAAMFVNLIQWSLPGVLLFQDHHYGLHYEYTISLDLLPENQSSKVSEPLFMWTHSGWEDCGAICGGGERKTTVSCTKIMNKNISFVDNKKCKYLTKPEPQIRKCNEQPCQTR</sequence>
<name>A0ACB8ERX5_9SAUR</name>
<gene>
    <name evidence="1" type="primary">ADAMTS19_4</name>
    <name evidence="1" type="ORF">K3G42_019783</name>
</gene>
<protein>
    <submittedName>
        <fullName evidence="1">A disintegrin and metalloproteinase with thrombospondin motifs 19</fullName>
    </submittedName>
</protein>
<evidence type="ECO:0000313" key="2">
    <source>
        <dbReference type="Proteomes" id="UP000827872"/>
    </source>
</evidence>
<reference evidence="1" key="1">
    <citation type="submission" date="2021-08" db="EMBL/GenBank/DDBJ databases">
        <title>The first chromosome-level gecko genome reveals the dynamic sex chromosomes of Neotropical dwarf geckos (Sphaerodactylidae: Sphaerodactylus).</title>
        <authorList>
            <person name="Pinto B.J."/>
            <person name="Keating S.E."/>
            <person name="Gamble T."/>
        </authorList>
    </citation>
    <scope>NUCLEOTIDE SEQUENCE</scope>
    <source>
        <strain evidence="1">TG3544</strain>
    </source>
</reference>
<evidence type="ECO:0000313" key="1">
    <source>
        <dbReference type="EMBL" id="KAH7994994.1"/>
    </source>
</evidence>
<dbReference type="EMBL" id="CM037620">
    <property type="protein sequence ID" value="KAH7994994.1"/>
    <property type="molecule type" value="Genomic_DNA"/>
</dbReference>
<organism evidence="1 2">
    <name type="scientific">Sphaerodactylus townsendi</name>
    <dbReference type="NCBI Taxonomy" id="933632"/>
    <lineage>
        <taxon>Eukaryota</taxon>
        <taxon>Metazoa</taxon>
        <taxon>Chordata</taxon>
        <taxon>Craniata</taxon>
        <taxon>Vertebrata</taxon>
        <taxon>Euteleostomi</taxon>
        <taxon>Lepidosauria</taxon>
        <taxon>Squamata</taxon>
        <taxon>Bifurcata</taxon>
        <taxon>Gekkota</taxon>
        <taxon>Sphaerodactylidae</taxon>
        <taxon>Sphaerodactylus</taxon>
    </lineage>
</organism>
<keyword evidence="1" id="KW-0482">Metalloprotease</keyword>
<comment type="caution">
    <text evidence="1">The sequence shown here is derived from an EMBL/GenBank/DDBJ whole genome shotgun (WGS) entry which is preliminary data.</text>
</comment>
<keyword evidence="2" id="KW-1185">Reference proteome</keyword>
<proteinExistence type="predicted"/>